<name>A0A9Q9IAZ2_9ACTN</name>
<dbReference type="SFLD" id="SFLDS00003">
    <property type="entry name" value="Haloacid_Dehalogenase"/>
    <property type="match status" value="1"/>
</dbReference>
<dbReference type="Proteomes" id="UP001058003">
    <property type="component" value="Chromosome"/>
</dbReference>
<dbReference type="PANTHER" id="PTHR46649:SF4">
    <property type="entry name" value="HALOACID DEHALOGENASE-LIKE HYDROLASE (HAD) SUPERFAMILY PROTEIN"/>
    <property type="match status" value="1"/>
</dbReference>
<dbReference type="SUPFAM" id="SSF56784">
    <property type="entry name" value="HAD-like"/>
    <property type="match status" value="1"/>
</dbReference>
<dbReference type="Gene3D" id="3.40.50.1000">
    <property type="entry name" value="HAD superfamily/HAD-like"/>
    <property type="match status" value="1"/>
</dbReference>
<dbReference type="PRINTS" id="PR00413">
    <property type="entry name" value="HADHALOGNASE"/>
</dbReference>
<dbReference type="OrthoDB" id="3362560at2"/>
<accession>A0A9Q9IAZ2</accession>
<dbReference type="KEGG" id="daur:Daura_29745"/>
<gene>
    <name evidence="1" type="ORF">Daura_29745</name>
</gene>
<protein>
    <submittedName>
        <fullName evidence="1">HAD family hydrolase</fullName>
    </submittedName>
</protein>
<evidence type="ECO:0000313" key="2">
    <source>
        <dbReference type="Proteomes" id="UP001058003"/>
    </source>
</evidence>
<dbReference type="EMBL" id="CP073767">
    <property type="protein sequence ID" value="UWZ50973.1"/>
    <property type="molecule type" value="Genomic_DNA"/>
</dbReference>
<dbReference type="Pfam" id="PF00702">
    <property type="entry name" value="Hydrolase"/>
    <property type="match status" value="1"/>
</dbReference>
<dbReference type="InterPro" id="IPR023214">
    <property type="entry name" value="HAD_sf"/>
</dbReference>
<reference evidence="1" key="1">
    <citation type="submission" date="2021-04" db="EMBL/GenBank/DDBJ databases">
        <title>Dactylosporangium aurantiacum NRRL B-8018 full assembly.</title>
        <authorList>
            <person name="Hartkoorn R.C."/>
            <person name="Beaudoing E."/>
            <person name="Hot D."/>
        </authorList>
    </citation>
    <scope>NUCLEOTIDE SEQUENCE</scope>
    <source>
        <strain evidence="1">NRRL B-8018</strain>
    </source>
</reference>
<dbReference type="InterPro" id="IPR036412">
    <property type="entry name" value="HAD-like_sf"/>
</dbReference>
<sequence length="247" mass="26794">MRTLFDTPSTYPIEPAASARPVPPVRAVLFDFVNTLFHMIDADRWLRQVAADTGRAGALDDPALAAAVLDDLTLAYQRPEVLAVQAGRDTSAELHRAAMLAWFAAVPFLRGHEPAAHARLLHADSWEPYPDTAAVLRGLRERGVRVGVVSDIAWDIRAHVAHRGLGDLVDTYALSFEIGREKPDPELFRKACADLGADPRETLMVGDNPVRDGGASAAGLRCFILPAEHRTGDRGLAQVLDLVAAVR</sequence>
<dbReference type="RefSeq" id="WP_052387101.1">
    <property type="nucleotide sequence ID" value="NZ_CP073767.1"/>
</dbReference>
<organism evidence="1 2">
    <name type="scientific">Dactylosporangium aurantiacum</name>
    <dbReference type="NCBI Taxonomy" id="35754"/>
    <lineage>
        <taxon>Bacteria</taxon>
        <taxon>Bacillati</taxon>
        <taxon>Actinomycetota</taxon>
        <taxon>Actinomycetes</taxon>
        <taxon>Micromonosporales</taxon>
        <taxon>Micromonosporaceae</taxon>
        <taxon>Dactylosporangium</taxon>
    </lineage>
</organism>
<dbReference type="PANTHER" id="PTHR46649">
    <property type="match status" value="1"/>
</dbReference>
<dbReference type="NCBIfam" id="TIGR01509">
    <property type="entry name" value="HAD-SF-IA-v3"/>
    <property type="match status" value="1"/>
</dbReference>
<keyword evidence="2" id="KW-1185">Reference proteome</keyword>
<keyword evidence="1" id="KW-0378">Hydrolase</keyword>
<dbReference type="SFLD" id="SFLDG01129">
    <property type="entry name" value="C1.5:_HAD__Beta-PGM__Phosphata"/>
    <property type="match status" value="1"/>
</dbReference>
<dbReference type="AlphaFoldDB" id="A0A9Q9IAZ2"/>
<dbReference type="NCBIfam" id="TIGR01549">
    <property type="entry name" value="HAD-SF-IA-v1"/>
    <property type="match status" value="1"/>
</dbReference>
<dbReference type="InterPro" id="IPR006439">
    <property type="entry name" value="HAD-SF_hydro_IA"/>
</dbReference>
<proteinExistence type="predicted"/>
<dbReference type="GO" id="GO:0016787">
    <property type="term" value="F:hydrolase activity"/>
    <property type="evidence" value="ECO:0007669"/>
    <property type="project" value="UniProtKB-KW"/>
</dbReference>
<evidence type="ECO:0000313" key="1">
    <source>
        <dbReference type="EMBL" id="UWZ50973.1"/>
    </source>
</evidence>